<dbReference type="HOGENOM" id="CLU_2843939_0_0_5"/>
<accession>N0B8T0</accession>
<proteinExistence type="predicted"/>
<name>N0B8T0_9HYPH</name>
<organism evidence="1 2">
    <name type="scientific">Hyphomicrobium denitrificans 1NES1</name>
    <dbReference type="NCBI Taxonomy" id="670307"/>
    <lineage>
        <taxon>Bacteria</taxon>
        <taxon>Pseudomonadati</taxon>
        <taxon>Pseudomonadota</taxon>
        <taxon>Alphaproteobacteria</taxon>
        <taxon>Hyphomicrobiales</taxon>
        <taxon>Hyphomicrobiaceae</taxon>
        <taxon>Hyphomicrobium</taxon>
    </lineage>
</organism>
<dbReference type="EMBL" id="CP005587">
    <property type="protein sequence ID" value="AGK59443.1"/>
    <property type="molecule type" value="Genomic_DNA"/>
</dbReference>
<protein>
    <submittedName>
        <fullName evidence="1">Uncharacterized protein</fullName>
    </submittedName>
</protein>
<dbReference type="KEGG" id="hdt:HYPDE_38868"/>
<evidence type="ECO:0000313" key="1">
    <source>
        <dbReference type="EMBL" id="AGK59443.1"/>
    </source>
</evidence>
<reference evidence="1 2" key="1">
    <citation type="journal article" date="2013" name="Genome Announc.">
        <title>Genome sequences for three denitrifying bacterial strains isolated from a uranium- and nitrate-contaminated subsurface environment.</title>
        <authorList>
            <person name="Venkatramanan R."/>
            <person name="Prakash O."/>
            <person name="Woyke T."/>
            <person name="Chain P."/>
            <person name="Goodwin L.A."/>
            <person name="Watson D."/>
            <person name="Brooks S."/>
            <person name="Kostka J.E."/>
            <person name="Green S.J."/>
        </authorList>
    </citation>
    <scope>NUCLEOTIDE SEQUENCE [LARGE SCALE GENOMIC DNA]</scope>
    <source>
        <strain evidence="1 2">1NES1</strain>
    </source>
</reference>
<gene>
    <name evidence="1" type="ORF">HYPDE_38868</name>
</gene>
<evidence type="ECO:0000313" key="2">
    <source>
        <dbReference type="Proteomes" id="UP000005952"/>
    </source>
</evidence>
<dbReference type="Proteomes" id="UP000005952">
    <property type="component" value="Chromosome"/>
</dbReference>
<sequence>MAQLNLRRRAEDDPATIAIATAGGSNPAKRAKSKAALKVLLFFTLSFGSNCQPTTRTTSTVALSW</sequence>
<dbReference type="AlphaFoldDB" id="N0B8T0"/>
<keyword evidence="2" id="KW-1185">Reference proteome</keyword>